<keyword evidence="1" id="KW-0732">Signal</keyword>
<evidence type="ECO:0000313" key="2">
    <source>
        <dbReference type="EMBL" id="SFW31194.1"/>
    </source>
</evidence>
<dbReference type="Proteomes" id="UP000182248">
    <property type="component" value="Unassembled WGS sequence"/>
</dbReference>
<dbReference type="EMBL" id="FPJE01000004">
    <property type="protein sequence ID" value="SFW31194.1"/>
    <property type="molecule type" value="Genomic_DNA"/>
</dbReference>
<evidence type="ECO:0000313" key="3">
    <source>
        <dbReference type="Proteomes" id="UP000182248"/>
    </source>
</evidence>
<dbReference type="AlphaFoldDB" id="A0A1K1N6W5"/>
<evidence type="ECO:0000256" key="1">
    <source>
        <dbReference type="SAM" id="SignalP"/>
    </source>
</evidence>
<organism evidence="2 3">
    <name type="scientific">Sinomicrobium oceani</name>
    <dbReference type="NCBI Taxonomy" id="1150368"/>
    <lineage>
        <taxon>Bacteria</taxon>
        <taxon>Pseudomonadati</taxon>
        <taxon>Bacteroidota</taxon>
        <taxon>Flavobacteriia</taxon>
        <taxon>Flavobacteriales</taxon>
        <taxon>Flavobacteriaceae</taxon>
        <taxon>Sinomicrobium</taxon>
    </lineage>
</organism>
<protein>
    <recommendedName>
        <fullName evidence="4">Beta-lactamase-inhibitor-like, PepSY-like</fullName>
    </recommendedName>
</protein>
<reference evidence="2 3" key="1">
    <citation type="submission" date="2016-11" db="EMBL/GenBank/DDBJ databases">
        <authorList>
            <person name="Jaros S."/>
            <person name="Januszkiewicz K."/>
            <person name="Wedrychowicz H."/>
        </authorList>
    </citation>
    <scope>NUCLEOTIDE SEQUENCE [LARGE SCALE GENOMIC DNA]</scope>
    <source>
        <strain evidence="2 3">CGMCC 1.12145</strain>
    </source>
</reference>
<evidence type="ECO:0008006" key="4">
    <source>
        <dbReference type="Google" id="ProtNLM"/>
    </source>
</evidence>
<gene>
    <name evidence="2" type="ORF">SAMN02927921_01073</name>
</gene>
<dbReference type="RefSeq" id="WP_072316340.1">
    <property type="nucleotide sequence ID" value="NZ_FPJE01000004.1"/>
</dbReference>
<sequence>MKKLVFASVLALGSLTTITATTPVLHDGIMDVVLQEEYTEVSADDVPQAVKDALAADFPNATLDKAAVNENKEYKLDITVDGTAAVLYASEDGEWIQK</sequence>
<dbReference type="OrthoDB" id="1099258at2"/>
<accession>A0A1K1N6W5</accession>
<feature type="signal peptide" evidence="1">
    <location>
        <begin position="1"/>
        <end position="19"/>
    </location>
</feature>
<feature type="chain" id="PRO_5012973019" description="Beta-lactamase-inhibitor-like, PepSY-like" evidence="1">
    <location>
        <begin position="20"/>
        <end position="98"/>
    </location>
</feature>
<dbReference type="SUPFAM" id="SSF160574">
    <property type="entry name" value="BT0923-like"/>
    <property type="match status" value="1"/>
</dbReference>
<name>A0A1K1N6W5_9FLAO</name>
<keyword evidence="3" id="KW-1185">Reference proteome</keyword>
<proteinExistence type="predicted"/>